<dbReference type="EMBL" id="KV453912">
    <property type="protein sequence ID" value="ODV79468.1"/>
    <property type="molecule type" value="Genomic_DNA"/>
</dbReference>
<dbReference type="Pfam" id="PF00179">
    <property type="entry name" value="UQ_con"/>
    <property type="match status" value="1"/>
</dbReference>
<keyword evidence="2 6" id="KW-0547">Nucleotide-binding</keyword>
<dbReference type="CDD" id="cd23811">
    <property type="entry name" value="UBCc_ScCDC34-like"/>
    <property type="match status" value="1"/>
</dbReference>
<evidence type="ECO:0000256" key="3">
    <source>
        <dbReference type="ARBA" id="ARBA00022786"/>
    </source>
</evidence>
<evidence type="ECO:0000313" key="9">
    <source>
        <dbReference type="EMBL" id="ODV79468.1"/>
    </source>
</evidence>
<evidence type="ECO:0000256" key="2">
    <source>
        <dbReference type="ARBA" id="ARBA00022741"/>
    </source>
</evidence>
<organism evidence="9 10">
    <name type="scientific">Suhomyces tanzawaensis NRRL Y-17324</name>
    <dbReference type="NCBI Taxonomy" id="984487"/>
    <lineage>
        <taxon>Eukaryota</taxon>
        <taxon>Fungi</taxon>
        <taxon>Dikarya</taxon>
        <taxon>Ascomycota</taxon>
        <taxon>Saccharomycotina</taxon>
        <taxon>Pichiomycetes</taxon>
        <taxon>Debaryomycetaceae</taxon>
        <taxon>Suhomyces</taxon>
    </lineage>
</organism>
<keyword evidence="4 6" id="KW-0067">ATP-binding</keyword>
<evidence type="ECO:0000256" key="7">
    <source>
        <dbReference type="SAM" id="MobiDB-lite"/>
    </source>
</evidence>
<sequence length="242" mass="27549">MSSKSAAAILQRQFKDLTDPKKGIPSFHIELDDDNIFLWNIGIMVLNKDSVYHGGYFKGQMRFPGDFPFAPPTFRFTPAIYHPNVYRDGRLCISILHQGGDPTSDEPDSETWTPAQTVESVLISIISLLEDPNVSSPANIDASVELRKNPEAYKKKVLQEVERSKADIPEDFIMPESELYAFGANNGTGKELEHEPVDEDFWYDSEEEESFDEESLMDDMEDHNEDDDEEEEEDDDVDMIAK</sequence>
<dbReference type="InterPro" id="IPR016135">
    <property type="entry name" value="UBQ-conjugating_enzyme/RWD"/>
</dbReference>
<keyword evidence="1" id="KW-0808">Transferase</keyword>
<protein>
    <recommendedName>
        <fullName evidence="8">UBC core domain-containing protein</fullName>
    </recommendedName>
</protein>
<dbReference type="PROSITE" id="PS50127">
    <property type="entry name" value="UBC_2"/>
    <property type="match status" value="1"/>
</dbReference>
<keyword evidence="3 6" id="KW-0833">Ubl conjugation pathway</keyword>
<dbReference type="RefSeq" id="XP_020064590.1">
    <property type="nucleotide sequence ID" value="XM_020210922.1"/>
</dbReference>
<dbReference type="PANTHER" id="PTHR24067">
    <property type="entry name" value="UBIQUITIN-CONJUGATING ENZYME E2"/>
    <property type="match status" value="1"/>
</dbReference>
<dbReference type="AlphaFoldDB" id="A0A1E4SIZ5"/>
<dbReference type="InterPro" id="IPR023313">
    <property type="entry name" value="UBQ-conjugating_AS"/>
</dbReference>
<name>A0A1E4SIZ5_9ASCO</name>
<evidence type="ECO:0000256" key="5">
    <source>
        <dbReference type="PROSITE-ProRule" id="PRU10133"/>
    </source>
</evidence>
<accession>A0A1E4SIZ5</accession>
<dbReference type="GeneID" id="30985058"/>
<dbReference type="Gene3D" id="3.10.110.10">
    <property type="entry name" value="Ubiquitin Conjugating Enzyme"/>
    <property type="match status" value="1"/>
</dbReference>
<dbReference type="InterPro" id="IPR050113">
    <property type="entry name" value="Ub_conjugating_enzyme"/>
</dbReference>
<dbReference type="GO" id="GO:0005524">
    <property type="term" value="F:ATP binding"/>
    <property type="evidence" value="ECO:0007669"/>
    <property type="project" value="UniProtKB-UniRule"/>
</dbReference>
<evidence type="ECO:0000313" key="10">
    <source>
        <dbReference type="Proteomes" id="UP000094285"/>
    </source>
</evidence>
<evidence type="ECO:0000259" key="8">
    <source>
        <dbReference type="PROSITE" id="PS50127"/>
    </source>
</evidence>
<dbReference type="PROSITE" id="PS00183">
    <property type="entry name" value="UBC_1"/>
    <property type="match status" value="1"/>
</dbReference>
<gene>
    <name evidence="9" type="ORF">CANTADRAFT_6588</name>
</gene>
<dbReference type="STRING" id="984487.A0A1E4SIZ5"/>
<dbReference type="SUPFAM" id="SSF54495">
    <property type="entry name" value="UBC-like"/>
    <property type="match status" value="1"/>
</dbReference>
<feature type="compositionally biased region" description="Acidic residues" evidence="7">
    <location>
        <begin position="196"/>
        <end position="242"/>
    </location>
</feature>
<feature type="region of interest" description="Disordered" evidence="7">
    <location>
        <begin position="185"/>
        <end position="242"/>
    </location>
</feature>
<dbReference type="InterPro" id="IPR000608">
    <property type="entry name" value="UBC"/>
</dbReference>
<dbReference type="GO" id="GO:0016740">
    <property type="term" value="F:transferase activity"/>
    <property type="evidence" value="ECO:0007669"/>
    <property type="project" value="UniProtKB-KW"/>
</dbReference>
<feature type="active site" description="Glycyl thioester intermediate" evidence="5">
    <location>
        <position position="92"/>
    </location>
</feature>
<comment type="similarity">
    <text evidence="6">Belongs to the ubiquitin-conjugating enzyme family.</text>
</comment>
<dbReference type="Proteomes" id="UP000094285">
    <property type="component" value="Unassembled WGS sequence"/>
</dbReference>
<proteinExistence type="inferred from homology"/>
<reference evidence="10" key="1">
    <citation type="submission" date="2016-05" db="EMBL/GenBank/DDBJ databases">
        <title>Comparative genomics of biotechnologically important yeasts.</title>
        <authorList>
            <consortium name="DOE Joint Genome Institute"/>
            <person name="Riley R."/>
            <person name="Haridas S."/>
            <person name="Wolfe K.H."/>
            <person name="Lopes M.R."/>
            <person name="Hittinger C.T."/>
            <person name="Goker M."/>
            <person name="Salamov A."/>
            <person name="Wisecaver J."/>
            <person name="Long T.M."/>
            <person name="Aerts A.L."/>
            <person name="Barry K."/>
            <person name="Choi C."/>
            <person name="Clum A."/>
            <person name="Coughlan A.Y."/>
            <person name="Deshpande S."/>
            <person name="Douglass A.P."/>
            <person name="Hanson S.J."/>
            <person name="Klenk H.-P."/>
            <person name="Labutti K."/>
            <person name="Lapidus A."/>
            <person name="Lindquist E."/>
            <person name="Lipzen A."/>
            <person name="Meier-Kolthoff J.P."/>
            <person name="Ohm R.A."/>
            <person name="Otillar R.P."/>
            <person name="Pangilinan J."/>
            <person name="Peng Y."/>
            <person name="Rokas A."/>
            <person name="Rosa C.A."/>
            <person name="Scheuner C."/>
            <person name="Sibirny A.A."/>
            <person name="Slot J.C."/>
            <person name="Stielow J.B."/>
            <person name="Sun H."/>
            <person name="Kurtzman C.P."/>
            <person name="Blackwell M."/>
            <person name="Grigoriev I.V."/>
            <person name="Jeffries T.W."/>
        </authorList>
    </citation>
    <scope>NUCLEOTIDE SEQUENCE [LARGE SCALE GENOMIC DNA]</scope>
    <source>
        <strain evidence="10">NRRL Y-17324</strain>
    </source>
</reference>
<evidence type="ECO:0000256" key="6">
    <source>
        <dbReference type="RuleBase" id="RU362109"/>
    </source>
</evidence>
<evidence type="ECO:0000256" key="1">
    <source>
        <dbReference type="ARBA" id="ARBA00022679"/>
    </source>
</evidence>
<dbReference type="OrthoDB" id="19692at2759"/>
<feature type="domain" description="UBC core" evidence="8">
    <location>
        <begin position="5"/>
        <end position="166"/>
    </location>
</feature>
<evidence type="ECO:0000256" key="4">
    <source>
        <dbReference type="ARBA" id="ARBA00022840"/>
    </source>
</evidence>
<dbReference type="SMART" id="SM00212">
    <property type="entry name" value="UBCc"/>
    <property type="match status" value="1"/>
</dbReference>
<keyword evidence="10" id="KW-1185">Reference proteome</keyword>
<dbReference type="FunFam" id="3.10.110.10:FF:000063">
    <property type="entry name" value="CDC34p Ubiquitin-conjugating enzyme (E2)"/>
    <property type="match status" value="1"/>
</dbReference>